<comment type="caution">
    <text evidence="6">The sequence shown here is derived from an EMBL/GenBank/DDBJ whole genome shotgun (WGS) entry which is preliminary data.</text>
</comment>
<dbReference type="EMBL" id="VBAO01000011">
    <property type="protein sequence ID" value="TMI84925.1"/>
    <property type="molecule type" value="Genomic_DNA"/>
</dbReference>
<proteinExistence type="inferred from homology"/>
<dbReference type="FunFam" id="3.40.50.300:FF:000016">
    <property type="entry name" value="Oligopeptide ABC transporter ATP-binding component"/>
    <property type="match status" value="1"/>
</dbReference>
<evidence type="ECO:0000313" key="7">
    <source>
        <dbReference type="Proteomes" id="UP000320048"/>
    </source>
</evidence>
<evidence type="ECO:0000256" key="4">
    <source>
        <dbReference type="ARBA" id="ARBA00022840"/>
    </source>
</evidence>
<feature type="domain" description="ABC transporter" evidence="5">
    <location>
        <begin position="6"/>
        <end position="260"/>
    </location>
</feature>
<organism evidence="6 7">
    <name type="scientific">Candidatus Segetimicrobium genomatis</name>
    <dbReference type="NCBI Taxonomy" id="2569760"/>
    <lineage>
        <taxon>Bacteria</taxon>
        <taxon>Bacillati</taxon>
        <taxon>Candidatus Sysuimicrobiota</taxon>
        <taxon>Candidatus Sysuimicrobiia</taxon>
        <taxon>Candidatus Sysuimicrobiales</taxon>
        <taxon>Candidatus Segetimicrobiaceae</taxon>
        <taxon>Candidatus Segetimicrobium</taxon>
    </lineage>
</organism>
<dbReference type="Pfam" id="PF08352">
    <property type="entry name" value="oligo_HPY"/>
    <property type="match status" value="1"/>
</dbReference>
<keyword evidence="3" id="KW-0547">Nucleotide-binding</keyword>
<name>A0A537JN04_9BACT</name>
<keyword evidence="2" id="KW-0813">Transport</keyword>
<evidence type="ECO:0000256" key="1">
    <source>
        <dbReference type="ARBA" id="ARBA00005417"/>
    </source>
</evidence>
<dbReference type="InterPro" id="IPR017871">
    <property type="entry name" value="ABC_transporter-like_CS"/>
</dbReference>
<dbReference type="InterPro" id="IPR003593">
    <property type="entry name" value="AAA+_ATPase"/>
</dbReference>
<keyword evidence="4 6" id="KW-0067">ATP-binding</keyword>
<dbReference type="SUPFAM" id="SSF52540">
    <property type="entry name" value="P-loop containing nucleoside triphosphate hydrolases"/>
    <property type="match status" value="1"/>
</dbReference>
<dbReference type="NCBIfam" id="TIGR01727">
    <property type="entry name" value="oligo_HPY"/>
    <property type="match status" value="1"/>
</dbReference>
<dbReference type="AlphaFoldDB" id="A0A537JN04"/>
<dbReference type="CDD" id="cd03257">
    <property type="entry name" value="ABC_NikE_OppD_transporters"/>
    <property type="match status" value="1"/>
</dbReference>
<evidence type="ECO:0000256" key="2">
    <source>
        <dbReference type="ARBA" id="ARBA00022448"/>
    </source>
</evidence>
<dbReference type="InterPro" id="IPR027417">
    <property type="entry name" value="P-loop_NTPase"/>
</dbReference>
<evidence type="ECO:0000259" key="5">
    <source>
        <dbReference type="PROSITE" id="PS50893"/>
    </source>
</evidence>
<dbReference type="GO" id="GO:0055085">
    <property type="term" value="P:transmembrane transport"/>
    <property type="evidence" value="ECO:0007669"/>
    <property type="project" value="UniProtKB-ARBA"/>
</dbReference>
<dbReference type="GO" id="GO:0015833">
    <property type="term" value="P:peptide transport"/>
    <property type="evidence" value="ECO:0007669"/>
    <property type="project" value="InterPro"/>
</dbReference>
<dbReference type="PANTHER" id="PTHR43776">
    <property type="entry name" value="TRANSPORT ATP-BINDING PROTEIN"/>
    <property type="match status" value="1"/>
</dbReference>
<protein>
    <submittedName>
        <fullName evidence="6">ABC transporter ATP-binding protein</fullName>
    </submittedName>
</protein>
<dbReference type="GO" id="GO:0016887">
    <property type="term" value="F:ATP hydrolysis activity"/>
    <property type="evidence" value="ECO:0007669"/>
    <property type="project" value="InterPro"/>
</dbReference>
<dbReference type="InterPro" id="IPR003439">
    <property type="entry name" value="ABC_transporter-like_ATP-bd"/>
</dbReference>
<reference evidence="6 7" key="1">
    <citation type="journal article" date="2019" name="Nat. Microbiol.">
        <title>Mediterranean grassland soil C-N compound turnover is dependent on rainfall and depth, and is mediated by genomically divergent microorganisms.</title>
        <authorList>
            <person name="Diamond S."/>
            <person name="Andeer P.F."/>
            <person name="Li Z."/>
            <person name="Crits-Christoph A."/>
            <person name="Burstein D."/>
            <person name="Anantharaman K."/>
            <person name="Lane K.R."/>
            <person name="Thomas B.C."/>
            <person name="Pan C."/>
            <person name="Northen T.R."/>
            <person name="Banfield J.F."/>
        </authorList>
    </citation>
    <scope>NUCLEOTIDE SEQUENCE [LARGE SCALE GENOMIC DNA]</scope>
    <source>
        <strain evidence="6">NP_7</strain>
    </source>
</reference>
<accession>A0A537JN04</accession>
<evidence type="ECO:0000313" key="6">
    <source>
        <dbReference type="EMBL" id="TMI84925.1"/>
    </source>
</evidence>
<dbReference type="Gene3D" id="3.40.50.300">
    <property type="entry name" value="P-loop containing nucleotide triphosphate hydrolases"/>
    <property type="match status" value="1"/>
</dbReference>
<dbReference type="GO" id="GO:0005524">
    <property type="term" value="F:ATP binding"/>
    <property type="evidence" value="ECO:0007669"/>
    <property type="project" value="UniProtKB-KW"/>
</dbReference>
<dbReference type="PROSITE" id="PS50893">
    <property type="entry name" value="ABC_TRANSPORTER_2"/>
    <property type="match status" value="1"/>
</dbReference>
<evidence type="ECO:0000256" key="3">
    <source>
        <dbReference type="ARBA" id="ARBA00022741"/>
    </source>
</evidence>
<gene>
    <name evidence="6" type="ORF">E6H04_00380</name>
</gene>
<dbReference type="PANTHER" id="PTHR43776:SF7">
    <property type="entry name" value="D,D-DIPEPTIDE TRANSPORT ATP-BINDING PROTEIN DDPF-RELATED"/>
    <property type="match status" value="1"/>
</dbReference>
<dbReference type="SMART" id="SM00382">
    <property type="entry name" value="AAA"/>
    <property type="match status" value="1"/>
</dbReference>
<dbReference type="Proteomes" id="UP000320048">
    <property type="component" value="Unassembled WGS sequence"/>
</dbReference>
<dbReference type="InterPro" id="IPR050319">
    <property type="entry name" value="ABC_transp_ATP-bind"/>
</dbReference>
<comment type="similarity">
    <text evidence="1">Belongs to the ABC transporter superfamily.</text>
</comment>
<dbReference type="PROSITE" id="PS00211">
    <property type="entry name" value="ABC_TRANSPORTER_1"/>
    <property type="match status" value="1"/>
</dbReference>
<dbReference type="InterPro" id="IPR013563">
    <property type="entry name" value="Oligopep_ABC_C"/>
</dbReference>
<dbReference type="Pfam" id="PF00005">
    <property type="entry name" value="ABC_tran"/>
    <property type="match status" value="1"/>
</dbReference>
<sequence length="346" mass="38395">MPEPLLEVRDLVKHFPLPRTLLDAALRRPQETVRAVDGVSFRLSRGKTLGLVGESGCGKSTLGRCILRLYEADEGEVRFGGVDLMRLDERELVPFRTRMQVVFQDPYASLNPRQAVGHTLLEVLDVHEIGAPGERRERMAHLLTQVGLSPGDAHKYPGEFSGGQRQRIGIARALAVEPELLIADEPLSALDVSIQAQILQLLLDLRTSLGLTMLFISHDLRVVRYLCDEVAVMYLGRIVERAATEDLFANPRHPYTIALLSAVPEVWSRPRDEIPIEGEPPSAMRIPRGCRFHPRCPWKVERCLAESPALERVRPDHEVACHVATARPAAGLPEAPAARPETAPEG</sequence>